<dbReference type="EMBL" id="JABFUD020000017">
    <property type="protein sequence ID" value="KAI5067493.1"/>
    <property type="molecule type" value="Genomic_DNA"/>
</dbReference>
<sequence length="166" mass="18678">MFSAACKLYFYQGEAIREARSFAAHDCPSSSTLPSLVVLSLHGEFLWFPGGFDRPKRKRYVWTKEASLSLATLVDNHNVAAQQIASIFLSLYPNTFTLKQVTTKIYNMSKSSRKHQRISTVSSSRTSQYVKIIEDTPSFDCASCGSLMLRQSLHGMSKVELLLLKK</sequence>
<accession>A0A9D4Z9S0</accession>
<keyword evidence="2" id="KW-1185">Reference proteome</keyword>
<comment type="caution">
    <text evidence="1">The sequence shown here is derived from an EMBL/GenBank/DDBJ whole genome shotgun (WGS) entry which is preliminary data.</text>
</comment>
<name>A0A9D4Z9S0_ADICA</name>
<evidence type="ECO:0000313" key="1">
    <source>
        <dbReference type="EMBL" id="KAI5067493.1"/>
    </source>
</evidence>
<proteinExistence type="predicted"/>
<protein>
    <submittedName>
        <fullName evidence="1">Uncharacterized protein</fullName>
    </submittedName>
</protein>
<reference evidence="1" key="1">
    <citation type="submission" date="2021-01" db="EMBL/GenBank/DDBJ databases">
        <title>Adiantum capillus-veneris genome.</title>
        <authorList>
            <person name="Fang Y."/>
            <person name="Liao Q."/>
        </authorList>
    </citation>
    <scope>NUCLEOTIDE SEQUENCE</scope>
    <source>
        <strain evidence="1">H3</strain>
        <tissue evidence="1">Leaf</tissue>
    </source>
</reference>
<evidence type="ECO:0000313" key="2">
    <source>
        <dbReference type="Proteomes" id="UP000886520"/>
    </source>
</evidence>
<organism evidence="1 2">
    <name type="scientific">Adiantum capillus-veneris</name>
    <name type="common">Maidenhair fern</name>
    <dbReference type="NCBI Taxonomy" id="13818"/>
    <lineage>
        <taxon>Eukaryota</taxon>
        <taxon>Viridiplantae</taxon>
        <taxon>Streptophyta</taxon>
        <taxon>Embryophyta</taxon>
        <taxon>Tracheophyta</taxon>
        <taxon>Polypodiopsida</taxon>
        <taxon>Polypodiidae</taxon>
        <taxon>Polypodiales</taxon>
        <taxon>Pteridineae</taxon>
        <taxon>Pteridaceae</taxon>
        <taxon>Vittarioideae</taxon>
        <taxon>Adiantum</taxon>
    </lineage>
</organism>
<dbReference type="Proteomes" id="UP000886520">
    <property type="component" value="Chromosome 17"/>
</dbReference>
<dbReference type="AlphaFoldDB" id="A0A9D4Z9S0"/>
<gene>
    <name evidence="1" type="ORF">GOP47_0018021</name>
</gene>